<dbReference type="Proteomes" id="UP001461498">
    <property type="component" value="Unassembled WGS sequence"/>
</dbReference>
<reference evidence="2 3" key="1">
    <citation type="submission" date="2022-12" db="EMBL/GenBank/DDBJ databases">
        <title>Chromosome-level genome assembly of true bugs.</title>
        <authorList>
            <person name="Ma L."/>
            <person name="Li H."/>
        </authorList>
    </citation>
    <scope>NUCLEOTIDE SEQUENCE [LARGE SCALE GENOMIC DNA]</scope>
    <source>
        <strain evidence="2">Lab_2022b</strain>
    </source>
</reference>
<sequence>MSYSALIKQAAIDGAFGQDNIENILLDNEKQKNFQLASNLFFVKLYMNGEVKSVVVKTQPDHRVSSEATFRDCLFVNEVCFYSKLLPYLSNIDKNVLKLFPNFIYGCATIGQDPTKDCVILNDINQLGYYSSKLGKQLDIEHITLVMKRLGKFHALSYKAKKDNLSEFKGLLSNLVNDMSTMEEFIGAALYSVPKCYKGSTDNYRFKRLEELCCKDPIKTYQLSIEPKEPNAVLCHGDLCSNNILFYYINEQPQDIVLLDTQRCKYASPAVDLSFFLLYNTTEYTKKHWDYFLQIYYESLINSYDDIVVPGFSEFMQDFIEHITYGIATCSYFFRVSSLPKHELQEFLTLEKDDKTKIIGSLGDDQGARLIHEMIELLISKNYIN</sequence>
<proteinExistence type="predicted"/>
<comment type="caution">
    <text evidence="2">The sequence shown here is derived from an EMBL/GenBank/DDBJ whole genome shotgun (WGS) entry which is preliminary data.</text>
</comment>
<evidence type="ECO:0000313" key="3">
    <source>
        <dbReference type="Proteomes" id="UP001461498"/>
    </source>
</evidence>
<dbReference type="PANTHER" id="PTHR11012">
    <property type="entry name" value="PROTEIN KINASE-LIKE DOMAIN-CONTAINING"/>
    <property type="match status" value="1"/>
</dbReference>
<dbReference type="AlphaFoldDB" id="A0AAW1DDQ2"/>
<feature type="domain" description="CHK kinase-like" evidence="1">
    <location>
        <begin position="119"/>
        <end position="306"/>
    </location>
</feature>
<organism evidence="2 3">
    <name type="scientific">Rhynocoris fuscipes</name>
    <dbReference type="NCBI Taxonomy" id="488301"/>
    <lineage>
        <taxon>Eukaryota</taxon>
        <taxon>Metazoa</taxon>
        <taxon>Ecdysozoa</taxon>
        <taxon>Arthropoda</taxon>
        <taxon>Hexapoda</taxon>
        <taxon>Insecta</taxon>
        <taxon>Pterygota</taxon>
        <taxon>Neoptera</taxon>
        <taxon>Paraneoptera</taxon>
        <taxon>Hemiptera</taxon>
        <taxon>Heteroptera</taxon>
        <taxon>Panheteroptera</taxon>
        <taxon>Cimicomorpha</taxon>
        <taxon>Reduviidae</taxon>
        <taxon>Harpactorinae</taxon>
        <taxon>Harpactorini</taxon>
        <taxon>Rhynocoris</taxon>
    </lineage>
</organism>
<protein>
    <recommendedName>
        <fullName evidence="1">CHK kinase-like domain-containing protein</fullName>
    </recommendedName>
</protein>
<gene>
    <name evidence="2" type="ORF">O3M35_008442</name>
</gene>
<dbReference type="InterPro" id="IPR004119">
    <property type="entry name" value="EcKL"/>
</dbReference>
<dbReference type="Pfam" id="PF02958">
    <property type="entry name" value="EcKL"/>
    <property type="match status" value="1"/>
</dbReference>
<name>A0AAW1DDQ2_9HEMI</name>
<dbReference type="InterPro" id="IPR015897">
    <property type="entry name" value="CHK_kinase-like"/>
</dbReference>
<dbReference type="InterPro" id="IPR011009">
    <property type="entry name" value="Kinase-like_dom_sf"/>
</dbReference>
<dbReference type="EMBL" id="JAPXFL010000005">
    <property type="protein sequence ID" value="KAK9506520.1"/>
    <property type="molecule type" value="Genomic_DNA"/>
</dbReference>
<evidence type="ECO:0000313" key="2">
    <source>
        <dbReference type="EMBL" id="KAK9506520.1"/>
    </source>
</evidence>
<dbReference type="SUPFAM" id="SSF56112">
    <property type="entry name" value="Protein kinase-like (PK-like)"/>
    <property type="match status" value="1"/>
</dbReference>
<keyword evidence="3" id="KW-1185">Reference proteome</keyword>
<accession>A0AAW1DDQ2</accession>
<dbReference type="SMART" id="SM00587">
    <property type="entry name" value="CHK"/>
    <property type="match status" value="1"/>
</dbReference>
<dbReference type="Gene3D" id="3.90.1200.10">
    <property type="match status" value="1"/>
</dbReference>
<evidence type="ECO:0000259" key="1">
    <source>
        <dbReference type="SMART" id="SM00587"/>
    </source>
</evidence>
<dbReference type="PANTHER" id="PTHR11012:SF30">
    <property type="entry name" value="PROTEIN KINASE-LIKE DOMAIN-CONTAINING"/>
    <property type="match status" value="1"/>
</dbReference>